<dbReference type="SUPFAM" id="SSF56801">
    <property type="entry name" value="Acetyl-CoA synthetase-like"/>
    <property type="match status" value="1"/>
</dbReference>
<dbReference type="PANTHER" id="PTHR43767:SF1">
    <property type="entry name" value="NONRIBOSOMAL PEPTIDE SYNTHASE PES1 (EUROFUNG)-RELATED"/>
    <property type="match status" value="1"/>
</dbReference>
<dbReference type="RefSeq" id="WP_184973039.1">
    <property type="nucleotide sequence ID" value="NZ_JACHIN010000018.1"/>
</dbReference>
<dbReference type="InterPro" id="IPR025110">
    <property type="entry name" value="AMP-bd_C"/>
</dbReference>
<dbReference type="InterPro" id="IPR000873">
    <property type="entry name" value="AMP-dep_synth/lig_dom"/>
</dbReference>
<reference evidence="3 4" key="1">
    <citation type="submission" date="2020-08" db="EMBL/GenBank/DDBJ databases">
        <title>Genomic Encyclopedia of Type Strains, Phase IV (KMG-IV): sequencing the most valuable type-strain genomes for metagenomic binning, comparative biology and taxonomic classification.</title>
        <authorList>
            <person name="Goeker M."/>
        </authorList>
    </citation>
    <scope>NUCLEOTIDE SEQUENCE [LARGE SCALE GENOMIC DNA]</scope>
    <source>
        <strain evidence="3 4">DSM 45385</strain>
    </source>
</reference>
<dbReference type="Pfam" id="PF13193">
    <property type="entry name" value="AMP-binding_C"/>
    <property type="match status" value="1"/>
</dbReference>
<evidence type="ECO:0000259" key="2">
    <source>
        <dbReference type="Pfam" id="PF13193"/>
    </source>
</evidence>
<dbReference type="EC" id="6.2.1.-" evidence="3"/>
<dbReference type="InterPro" id="IPR042099">
    <property type="entry name" value="ANL_N_sf"/>
</dbReference>
<dbReference type="Gene3D" id="3.40.50.12780">
    <property type="entry name" value="N-terminal domain of ligase-like"/>
    <property type="match status" value="1"/>
</dbReference>
<organism evidence="3 4">
    <name type="scientific">Nonomuraea endophytica</name>
    <dbReference type="NCBI Taxonomy" id="714136"/>
    <lineage>
        <taxon>Bacteria</taxon>
        <taxon>Bacillati</taxon>
        <taxon>Actinomycetota</taxon>
        <taxon>Actinomycetes</taxon>
        <taxon>Streptosporangiales</taxon>
        <taxon>Streptosporangiaceae</taxon>
        <taxon>Nonomuraea</taxon>
    </lineage>
</organism>
<dbReference type="GO" id="GO:0016878">
    <property type="term" value="F:acid-thiol ligase activity"/>
    <property type="evidence" value="ECO:0007669"/>
    <property type="project" value="UniProtKB-ARBA"/>
</dbReference>
<dbReference type="InterPro" id="IPR045851">
    <property type="entry name" value="AMP-bd_C_sf"/>
</dbReference>
<proteinExistence type="predicted"/>
<sequence>MSTGYVRLVLDGLRSAGPREVLVHGRRRVTGDQALAMAAGAAQALTDRGVRAGQTIACLYGERIESLLSPLVAGILGCRFVPVWQGLPEAVAARVMRELNASALLYDPARTQDLAASQARYPVTVIARLDTLFANPQAPMLAVPDPRDPDDIATVNYSSGTTSECRVAVYSHRIQHAHLTAARALFGDGPRRVLVSPHLRYTGLLYQMWTLAGGGTVIMEPEWQPGSLAEVIRRERVSHLMAGRPSDLYPLVDHLKTSRTAGEHLRMLVYGGAAAVPARIAQAVERLGPRLVQTYGSTEAGFITGLASGDHARPELLASVGRAVPGAELCVRDADGVDLAAGEVGEVWVRSPQLMRGYLGDRRRTGQVLRDGWLRTGDLGRLDDGYLFLLDRTADRLAPGLYSHPIEQLLTSHPAVLDAAVFALPDQTDPIIAGAIVARPGHQVDPEALRALVRTALGAQCEPRHLWLLDELPRTPAGKPDKATLRTRFLTAPSDL</sequence>
<feature type="domain" description="AMP-dependent synthetase/ligase" evidence="1">
    <location>
        <begin position="19"/>
        <end position="359"/>
    </location>
</feature>
<accession>A0A7W8ACR4</accession>
<dbReference type="CDD" id="cd04433">
    <property type="entry name" value="AFD_class_I"/>
    <property type="match status" value="1"/>
</dbReference>
<keyword evidence="4" id="KW-1185">Reference proteome</keyword>
<protein>
    <submittedName>
        <fullName evidence="3">Fatty-acyl-CoA synthase</fullName>
        <ecNumber evidence="3">6.2.1.-</ecNumber>
    </submittedName>
</protein>
<keyword evidence="3" id="KW-0436">Ligase</keyword>
<dbReference type="Proteomes" id="UP000568380">
    <property type="component" value="Unassembled WGS sequence"/>
</dbReference>
<gene>
    <name evidence="3" type="ORF">HNR40_009205</name>
</gene>
<dbReference type="InterPro" id="IPR050237">
    <property type="entry name" value="ATP-dep_AMP-bd_enzyme"/>
</dbReference>
<name>A0A7W8ACR4_9ACTN</name>
<dbReference type="EMBL" id="JACHIN010000018">
    <property type="protein sequence ID" value="MBB5083700.1"/>
    <property type="molecule type" value="Genomic_DNA"/>
</dbReference>
<evidence type="ECO:0000313" key="4">
    <source>
        <dbReference type="Proteomes" id="UP000568380"/>
    </source>
</evidence>
<dbReference type="PANTHER" id="PTHR43767">
    <property type="entry name" value="LONG-CHAIN-FATTY-ACID--COA LIGASE"/>
    <property type="match status" value="1"/>
</dbReference>
<dbReference type="Pfam" id="PF00501">
    <property type="entry name" value="AMP-binding"/>
    <property type="match status" value="1"/>
</dbReference>
<evidence type="ECO:0000313" key="3">
    <source>
        <dbReference type="EMBL" id="MBB5083700.1"/>
    </source>
</evidence>
<feature type="domain" description="AMP-binding enzyme C-terminal" evidence="2">
    <location>
        <begin position="406"/>
        <end position="479"/>
    </location>
</feature>
<evidence type="ECO:0000259" key="1">
    <source>
        <dbReference type="Pfam" id="PF00501"/>
    </source>
</evidence>
<dbReference type="Gene3D" id="3.30.300.30">
    <property type="match status" value="1"/>
</dbReference>
<dbReference type="AlphaFoldDB" id="A0A7W8ACR4"/>
<comment type="caution">
    <text evidence="3">The sequence shown here is derived from an EMBL/GenBank/DDBJ whole genome shotgun (WGS) entry which is preliminary data.</text>
</comment>